<dbReference type="Gene3D" id="3.30.70.100">
    <property type="match status" value="1"/>
</dbReference>
<dbReference type="PANTHER" id="PTHR22814">
    <property type="entry name" value="COPPER TRANSPORT PROTEIN ATOX1-RELATED"/>
    <property type="match status" value="1"/>
</dbReference>
<dbReference type="CDD" id="cd00371">
    <property type="entry name" value="HMA"/>
    <property type="match status" value="1"/>
</dbReference>
<organism evidence="3 4">
    <name type="scientific">Rhynchospora breviuscula</name>
    <dbReference type="NCBI Taxonomy" id="2022672"/>
    <lineage>
        <taxon>Eukaryota</taxon>
        <taxon>Viridiplantae</taxon>
        <taxon>Streptophyta</taxon>
        <taxon>Embryophyta</taxon>
        <taxon>Tracheophyta</taxon>
        <taxon>Spermatophyta</taxon>
        <taxon>Magnoliopsida</taxon>
        <taxon>Liliopsida</taxon>
        <taxon>Poales</taxon>
        <taxon>Cyperaceae</taxon>
        <taxon>Cyperoideae</taxon>
        <taxon>Rhynchosporeae</taxon>
        <taxon>Rhynchospora</taxon>
    </lineage>
</organism>
<comment type="caution">
    <text evidence="3">The sequence shown here is derived from an EMBL/GenBank/DDBJ whole genome shotgun (WGS) entry which is preliminary data.</text>
</comment>
<reference evidence="3" key="1">
    <citation type="journal article" date="2022" name="Cell">
        <title>Repeat-based holocentromeres influence genome architecture and karyotype evolution.</title>
        <authorList>
            <person name="Hofstatter P.G."/>
            <person name="Thangavel G."/>
            <person name="Lux T."/>
            <person name="Neumann P."/>
            <person name="Vondrak T."/>
            <person name="Novak P."/>
            <person name="Zhang M."/>
            <person name="Costa L."/>
            <person name="Castellani M."/>
            <person name="Scott A."/>
            <person name="Toegelov H."/>
            <person name="Fuchs J."/>
            <person name="Mata-Sucre Y."/>
            <person name="Dias Y."/>
            <person name="Vanzela A.L.L."/>
            <person name="Huettel B."/>
            <person name="Almeida C.C.S."/>
            <person name="Simkova H."/>
            <person name="Souza G."/>
            <person name="Pedrosa-Harand A."/>
            <person name="Macas J."/>
            <person name="Mayer K.F.X."/>
            <person name="Houben A."/>
            <person name="Marques A."/>
        </authorList>
    </citation>
    <scope>NUCLEOTIDE SEQUENCE</scope>
    <source>
        <strain evidence="3">RhyBre1mFocal</strain>
    </source>
</reference>
<feature type="domain" description="HMA" evidence="2">
    <location>
        <begin position="9"/>
        <end position="72"/>
    </location>
</feature>
<evidence type="ECO:0000259" key="2">
    <source>
        <dbReference type="PROSITE" id="PS50846"/>
    </source>
</evidence>
<accession>A0A9Q0HKP9</accession>
<keyword evidence="1" id="KW-0479">Metal-binding</keyword>
<keyword evidence="4" id="KW-1185">Reference proteome</keyword>
<proteinExistence type="predicted"/>
<sequence length="156" mass="17618">MMLICTISFQTVEMCVHMDCDGCQSKVRKSLEKIRGVDNIDIDMQSQKVTVTGSIDQKKILKAVRRTGRRAVLWPYPLNTQVQTQFLYQQNHPALAQSNYMGFNGNPASSYNYYKHGYDDSRLHYGYNHLAGHSAVAGERTGDVFSDENPNACSVM</sequence>
<evidence type="ECO:0000256" key="1">
    <source>
        <dbReference type="ARBA" id="ARBA00022723"/>
    </source>
</evidence>
<dbReference type="AlphaFoldDB" id="A0A9Q0HKP9"/>
<dbReference type="InterPro" id="IPR006121">
    <property type="entry name" value="HMA_dom"/>
</dbReference>
<dbReference type="InterPro" id="IPR036163">
    <property type="entry name" value="HMA_dom_sf"/>
</dbReference>
<dbReference type="EMBL" id="JAMQYH010000004">
    <property type="protein sequence ID" value="KAJ1689801.1"/>
    <property type="molecule type" value="Genomic_DNA"/>
</dbReference>
<dbReference type="OrthoDB" id="689350at2759"/>
<dbReference type="Pfam" id="PF00403">
    <property type="entry name" value="HMA"/>
    <property type="match status" value="1"/>
</dbReference>
<gene>
    <name evidence="3" type="ORF">LUZ63_013956</name>
</gene>
<dbReference type="Proteomes" id="UP001151287">
    <property type="component" value="Unassembled WGS sequence"/>
</dbReference>
<evidence type="ECO:0000313" key="3">
    <source>
        <dbReference type="EMBL" id="KAJ1689801.1"/>
    </source>
</evidence>
<evidence type="ECO:0000313" key="4">
    <source>
        <dbReference type="Proteomes" id="UP001151287"/>
    </source>
</evidence>
<dbReference type="GO" id="GO:0046872">
    <property type="term" value="F:metal ion binding"/>
    <property type="evidence" value="ECO:0007669"/>
    <property type="project" value="UniProtKB-KW"/>
</dbReference>
<dbReference type="PANTHER" id="PTHR22814:SF351">
    <property type="entry name" value="HEAVY METAL-ASSOCIATED ISOPRENYLATED PLANT PROTEIN 28"/>
    <property type="match status" value="1"/>
</dbReference>
<name>A0A9Q0HKP9_9POAL</name>
<dbReference type="PROSITE" id="PS50846">
    <property type="entry name" value="HMA_2"/>
    <property type="match status" value="1"/>
</dbReference>
<protein>
    <recommendedName>
        <fullName evidence="2">HMA domain-containing protein</fullName>
    </recommendedName>
</protein>
<dbReference type="SUPFAM" id="SSF55008">
    <property type="entry name" value="HMA, heavy metal-associated domain"/>
    <property type="match status" value="1"/>
</dbReference>